<evidence type="ECO:0000313" key="3">
    <source>
        <dbReference type="Proteomes" id="UP000026961"/>
    </source>
</evidence>
<sequence length="428" mass="47309">MPRGCTHACTACTRACRTHGWGHHHPSSPPPHLFQTSGKLGFRRLASGGRCSSPGSSRRPRRREGRSSVSILSSVGHPPSLSLAAIALFHWFALSVKPFGFAGSLLRPSLSSTLSVELSGSKWKWMQMVAPRKALQVVALERPNLEQSKPIDEELMKRLKEGTTKANWKKKPLHITRAVPLDAIPGFLYDDEDDDDDDDDEGDNNVELEEIRPSSTECESSIHPAEELNLLEQGDTRRVLLFQLPKSLPLPRISGAVERNGKARDKEVKEGSNLKELPQGYLGKMVVYKSGKIKMKLGDVMFDVNPGEECRMAQHVAAINTKEKHCCLLGEIESRHVVVTPDVDSLLLNDNRDLTKAFIEMSFPTGLPKRHIAQGPGRYTHTRPYDGPIKAAGTSTGLTQAMVPLLKPPLKPCPSMKTGGFFLFLIFF</sequence>
<accession>A0A0D9YIF5</accession>
<dbReference type="Pfam" id="PF05132">
    <property type="entry name" value="RNA_pol_Rpc4"/>
    <property type="match status" value="1"/>
</dbReference>
<protein>
    <recommendedName>
        <fullName evidence="4">DNA-directed RNA polymerase III subunit RPC4</fullName>
    </recommendedName>
</protein>
<dbReference type="GO" id="GO:0003677">
    <property type="term" value="F:DNA binding"/>
    <property type="evidence" value="ECO:0007669"/>
    <property type="project" value="InterPro"/>
</dbReference>
<dbReference type="EnsemblPlants" id="OGLUM01G44180.1">
    <property type="protein sequence ID" value="OGLUM01G44180.1"/>
    <property type="gene ID" value="OGLUM01G44180"/>
</dbReference>
<dbReference type="GO" id="GO:0042797">
    <property type="term" value="P:tRNA transcription by RNA polymerase III"/>
    <property type="evidence" value="ECO:0007669"/>
    <property type="project" value="TreeGrafter"/>
</dbReference>
<dbReference type="AlphaFoldDB" id="A0A0D9YIF5"/>
<feature type="region of interest" description="Disordered" evidence="1">
    <location>
        <begin position="47"/>
        <end position="71"/>
    </location>
</feature>
<evidence type="ECO:0000313" key="2">
    <source>
        <dbReference type="EnsemblPlants" id="OGLUM01G44180.1"/>
    </source>
</evidence>
<dbReference type="eggNOG" id="KOG3122">
    <property type="taxonomic scope" value="Eukaryota"/>
</dbReference>
<dbReference type="InterPro" id="IPR007811">
    <property type="entry name" value="RPC4"/>
</dbReference>
<dbReference type="Gramene" id="OGLUM01G44180.1">
    <property type="protein sequence ID" value="OGLUM01G44180.1"/>
    <property type="gene ID" value="OGLUM01G44180"/>
</dbReference>
<dbReference type="GO" id="GO:0005666">
    <property type="term" value="C:RNA polymerase III complex"/>
    <property type="evidence" value="ECO:0007669"/>
    <property type="project" value="InterPro"/>
</dbReference>
<dbReference type="Proteomes" id="UP000026961">
    <property type="component" value="Chromosome 1"/>
</dbReference>
<reference evidence="2" key="3">
    <citation type="submission" date="2018-05" db="EMBL/GenBank/DDBJ databases">
        <title>OgluRS3 (Oryza glumaepatula Reference Sequence Version 3).</title>
        <authorList>
            <person name="Zhang J."/>
            <person name="Kudrna D."/>
            <person name="Lee S."/>
            <person name="Talag J."/>
            <person name="Welchert J."/>
            <person name="Wing R.A."/>
        </authorList>
    </citation>
    <scope>NUCLEOTIDE SEQUENCE [LARGE SCALE GENOMIC DNA]</scope>
</reference>
<evidence type="ECO:0008006" key="4">
    <source>
        <dbReference type="Google" id="ProtNLM"/>
    </source>
</evidence>
<evidence type="ECO:0000256" key="1">
    <source>
        <dbReference type="SAM" id="MobiDB-lite"/>
    </source>
</evidence>
<dbReference type="PANTHER" id="PTHR13408:SF4">
    <property type="entry name" value="RNA POLYMERASE III RPC4"/>
    <property type="match status" value="1"/>
</dbReference>
<reference evidence="2" key="2">
    <citation type="submission" date="2015-04" db="UniProtKB">
        <authorList>
            <consortium name="EnsemblPlants"/>
        </authorList>
    </citation>
    <scope>IDENTIFICATION</scope>
</reference>
<feature type="compositionally biased region" description="Low complexity" evidence="1">
    <location>
        <begin position="47"/>
        <end position="57"/>
    </location>
</feature>
<organism evidence="2">
    <name type="scientific">Oryza glumipatula</name>
    <dbReference type="NCBI Taxonomy" id="40148"/>
    <lineage>
        <taxon>Eukaryota</taxon>
        <taxon>Viridiplantae</taxon>
        <taxon>Streptophyta</taxon>
        <taxon>Embryophyta</taxon>
        <taxon>Tracheophyta</taxon>
        <taxon>Spermatophyta</taxon>
        <taxon>Magnoliopsida</taxon>
        <taxon>Liliopsida</taxon>
        <taxon>Poales</taxon>
        <taxon>Poaceae</taxon>
        <taxon>BOP clade</taxon>
        <taxon>Oryzoideae</taxon>
        <taxon>Oryzeae</taxon>
        <taxon>Oryzinae</taxon>
        <taxon>Oryza</taxon>
    </lineage>
</organism>
<dbReference type="STRING" id="40148.A0A0D9YIF5"/>
<keyword evidence="3" id="KW-1185">Reference proteome</keyword>
<reference evidence="2" key="1">
    <citation type="submission" date="2013-08" db="EMBL/GenBank/DDBJ databases">
        <title>Oryza genome evolution.</title>
        <authorList>
            <person name="Wing R.A."/>
            <person name="Panaud O."/>
            <person name="Oliveira A.C."/>
        </authorList>
    </citation>
    <scope>NUCLEOTIDE SEQUENCE</scope>
</reference>
<name>A0A0D9YIF5_9ORYZ</name>
<proteinExistence type="predicted"/>
<dbReference type="PANTHER" id="PTHR13408">
    <property type="entry name" value="DNA-DIRECTED RNA POLYMERASE III"/>
    <property type="match status" value="1"/>
</dbReference>